<sequence>MRSKIKWLFALFLLGVVIYGSYTLSQYVAGNEVNKKEADVIIDVGHGGSDPGKIGVNKALEKDINLEIAKKVRAILKEKGISVLMTREKDEGLASGSASNKKVEDMKERVKLINEVKPKLTVSIHQNSYQTEDVKGAQVFYYSHSQKGEEMAKILQEAVRKVDSTNKRQAKANDTYYLLKRTEVPTIIVECGFLSNWEEAQKLIDEEYQQKMAEAVCDGILTCLGEDTDEKK</sequence>
<dbReference type="PANTHER" id="PTHR30404:SF0">
    <property type="entry name" value="N-ACETYLMURAMOYL-L-ALANINE AMIDASE AMIC"/>
    <property type="match status" value="1"/>
</dbReference>
<reference evidence="3 4" key="1">
    <citation type="submission" date="2021-10" db="EMBL/GenBank/DDBJ databases">
        <title>Collection of gut derived symbiotic bacterial strains cultured from healthy donors.</title>
        <authorList>
            <person name="Lin H."/>
            <person name="Littmann E."/>
            <person name="Kohout C."/>
            <person name="Pamer E.G."/>
        </authorList>
    </citation>
    <scope>NUCLEOTIDE SEQUENCE [LARGE SCALE GENOMIC DNA]</scope>
    <source>
        <strain evidence="3 4">DFI.1.165</strain>
    </source>
</reference>
<dbReference type="InterPro" id="IPR050695">
    <property type="entry name" value="N-acetylmuramoyl_amidase_3"/>
</dbReference>
<dbReference type="SMART" id="SM00646">
    <property type="entry name" value="Ami_3"/>
    <property type="match status" value="1"/>
</dbReference>
<protein>
    <submittedName>
        <fullName evidence="3">N-acetylmuramoyl-L-alanine amidase</fullName>
        <ecNumber evidence="3">3.5.1.28</ecNumber>
    </submittedName>
</protein>
<dbReference type="InterPro" id="IPR002508">
    <property type="entry name" value="MurNAc-LAA_cat"/>
</dbReference>
<dbReference type="Pfam" id="PF01520">
    <property type="entry name" value="Amidase_3"/>
    <property type="match status" value="1"/>
</dbReference>
<proteinExistence type="predicted"/>
<organism evidence="3 4">
    <name type="scientific">Bariatricus massiliensis</name>
    <dbReference type="NCBI Taxonomy" id="1745713"/>
    <lineage>
        <taxon>Bacteria</taxon>
        <taxon>Bacillati</taxon>
        <taxon>Bacillota</taxon>
        <taxon>Clostridia</taxon>
        <taxon>Lachnospirales</taxon>
        <taxon>Lachnospiraceae</taxon>
        <taxon>Bariatricus</taxon>
    </lineage>
</organism>
<dbReference type="SUPFAM" id="SSF53187">
    <property type="entry name" value="Zn-dependent exopeptidases"/>
    <property type="match status" value="1"/>
</dbReference>
<name>A0ABS8DNJ3_9FIRM</name>
<dbReference type="PANTHER" id="PTHR30404">
    <property type="entry name" value="N-ACETYLMURAMOYL-L-ALANINE AMIDASE"/>
    <property type="match status" value="1"/>
</dbReference>
<evidence type="ECO:0000313" key="4">
    <source>
        <dbReference type="Proteomes" id="UP001299546"/>
    </source>
</evidence>
<evidence type="ECO:0000259" key="2">
    <source>
        <dbReference type="SMART" id="SM00646"/>
    </source>
</evidence>
<keyword evidence="4" id="KW-1185">Reference proteome</keyword>
<dbReference type="Gene3D" id="3.40.630.40">
    <property type="entry name" value="Zn-dependent exopeptidases"/>
    <property type="match status" value="1"/>
</dbReference>
<evidence type="ECO:0000256" key="1">
    <source>
        <dbReference type="ARBA" id="ARBA00022801"/>
    </source>
</evidence>
<evidence type="ECO:0000313" key="3">
    <source>
        <dbReference type="EMBL" id="MCB7389499.1"/>
    </source>
</evidence>
<dbReference type="GO" id="GO:0008745">
    <property type="term" value="F:N-acetylmuramoyl-L-alanine amidase activity"/>
    <property type="evidence" value="ECO:0007669"/>
    <property type="project" value="UniProtKB-EC"/>
</dbReference>
<dbReference type="CDD" id="cd02696">
    <property type="entry name" value="MurNAc-LAA"/>
    <property type="match status" value="1"/>
</dbReference>
<gene>
    <name evidence="3" type="ORF">LIZ65_19640</name>
</gene>
<comment type="caution">
    <text evidence="3">The sequence shown here is derived from an EMBL/GenBank/DDBJ whole genome shotgun (WGS) entry which is preliminary data.</text>
</comment>
<dbReference type="RefSeq" id="WP_066735045.1">
    <property type="nucleotide sequence ID" value="NZ_JAJCIQ010000028.1"/>
</dbReference>
<feature type="domain" description="MurNAc-LAA" evidence="2">
    <location>
        <begin position="110"/>
        <end position="221"/>
    </location>
</feature>
<dbReference type="EMBL" id="JAJCIS010000029">
    <property type="protein sequence ID" value="MCB7389499.1"/>
    <property type="molecule type" value="Genomic_DNA"/>
</dbReference>
<dbReference type="Proteomes" id="UP001299546">
    <property type="component" value="Unassembled WGS sequence"/>
</dbReference>
<dbReference type="EC" id="3.5.1.28" evidence="3"/>
<accession>A0ABS8DNJ3</accession>
<keyword evidence="1 3" id="KW-0378">Hydrolase</keyword>